<evidence type="ECO:0000259" key="1">
    <source>
        <dbReference type="PROSITE" id="PS50030"/>
    </source>
</evidence>
<dbReference type="SUPFAM" id="SSF46934">
    <property type="entry name" value="UBA-like"/>
    <property type="match status" value="2"/>
</dbReference>
<dbReference type="PROSITE" id="PS50030">
    <property type="entry name" value="UBA"/>
    <property type="match status" value="2"/>
</dbReference>
<gene>
    <name evidence="2" type="ORF">g.10724</name>
</gene>
<dbReference type="CDD" id="cd14304">
    <property type="entry name" value="UBA2_KPC2"/>
    <property type="match status" value="1"/>
</dbReference>
<dbReference type="AlphaFoldDB" id="A0A1B6I6Q6"/>
<dbReference type="InterPro" id="IPR015940">
    <property type="entry name" value="UBA"/>
</dbReference>
<dbReference type="SMART" id="SM00165">
    <property type="entry name" value="UBA"/>
    <property type="match status" value="2"/>
</dbReference>
<dbReference type="InterPro" id="IPR057650">
    <property type="entry name" value="UBL_UBAC1"/>
</dbReference>
<dbReference type="PANTHER" id="PTHR46738:SF1">
    <property type="entry name" value="UBIQUITIN-ASSOCIATED DOMAIN-CONTAINING PROTEIN 1"/>
    <property type="match status" value="1"/>
</dbReference>
<reference evidence="2" key="1">
    <citation type="submission" date="2015-11" db="EMBL/GenBank/DDBJ databases">
        <title>De novo transcriptome assembly of four potential Pierce s Disease insect vectors from Arizona vineyards.</title>
        <authorList>
            <person name="Tassone E.E."/>
        </authorList>
    </citation>
    <scope>NUCLEOTIDE SEQUENCE</scope>
</reference>
<dbReference type="Gene3D" id="1.10.8.10">
    <property type="entry name" value="DNA helicase RuvA subunit, C-terminal domain"/>
    <property type="match status" value="2"/>
</dbReference>
<dbReference type="EMBL" id="GECU01025119">
    <property type="protein sequence ID" value="JAS82587.1"/>
    <property type="molecule type" value="Transcribed_RNA"/>
</dbReference>
<protein>
    <recommendedName>
        <fullName evidence="1">UBA domain-containing protein</fullName>
    </recommendedName>
</protein>
<dbReference type="PANTHER" id="PTHR46738">
    <property type="entry name" value="UBIQUITIN-ASSOCIATED DOMAIN-CONTAINING PROTEIN 1"/>
    <property type="match status" value="1"/>
</dbReference>
<name>A0A1B6I6Q6_9HEMI</name>
<accession>A0A1B6I6Q6</accession>
<feature type="domain" description="UBA" evidence="1">
    <location>
        <begin position="351"/>
        <end position="391"/>
    </location>
</feature>
<evidence type="ECO:0000313" key="2">
    <source>
        <dbReference type="EMBL" id="JAS82587.1"/>
    </source>
</evidence>
<dbReference type="InterPro" id="IPR041927">
    <property type="entry name" value="UBA2_UBAC1"/>
</dbReference>
<dbReference type="InterPro" id="IPR052476">
    <property type="entry name" value="UBAC1"/>
</dbReference>
<dbReference type="GO" id="GO:0000151">
    <property type="term" value="C:ubiquitin ligase complex"/>
    <property type="evidence" value="ECO:0007669"/>
    <property type="project" value="TreeGrafter"/>
</dbReference>
<dbReference type="Gene3D" id="1.10.260.100">
    <property type="match status" value="1"/>
</dbReference>
<organism evidence="2">
    <name type="scientific">Homalodisca liturata</name>
    <dbReference type="NCBI Taxonomy" id="320908"/>
    <lineage>
        <taxon>Eukaryota</taxon>
        <taxon>Metazoa</taxon>
        <taxon>Ecdysozoa</taxon>
        <taxon>Arthropoda</taxon>
        <taxon>Hexapoda</taxon>
        <taxon>Insecta</taxon>
        <taxon>Pterygota</taxon>
        <taxon>Neoptera</taxon>
        <taxon>Paraneoptera</taxon>
        <taxon>Hemiptera</taxon>
        <taxon>Auchenorrhyncha</taxon>
        <taxon>Membracoidea</taxon>
        <taxon>Cicadellidae</taxon>
        <taxon>Cicadellinae</taxon>
        <taxon>Proconiini</taxon>
        <taxon>Homalodisca</taxon>
    </lineage>
</organism>
<proteinExistence type="predicted"/>
<dbReference type="Pfam" id="PF22562">
    <property type="entry name" value="UBA_7"/>
    <property type="match status" value="1"/>
</dbReference>
<dbReference type="InterPro" id="IPR009060">
    <property type="entry name" value="UBA-like_sf"/>
</dbReference>
<dbReference type="Pfam" id="PF00627">
    <property type="entry name" value="UBA"/>
    <property type="match status" value="1"/>
</dbReference>
<sequence>MSSALCALSNVNLVCYCNAVLFKYPSNFILRVFMLNWIRGLLGRSTDSSPSNYTAESENTNFPSRPYCDSSARFVMHAEEMQQTGQSVKITLHVIHEGDIWISQFNHSFLISEVLNLAIAHFIDPKEYHTLSSKYRLITMPLKKILHLENRLFDEDLKNYDEVLLIAKRHIGFPTPVQLTPEDTKGPSKEEIVAATAHLNKQNSILVVPSFDCQESFQSEIRKVLYSLVEASAKVLAQSPDAKIVFDGIAARINAKNKKEIDKNAVKYLKDLGFTEVQARYALRLKRNRQIEAMEWLLENSHRVKEEPQEKAEEASASTLDTSSYITDDNPLHTINKLLRDIRDFHYRHFEPSPKALETLQNMGFSQDDVVEALRVTGNNQVLACEWLCGERDPAVTQPDAGLDPEGQLYKALMNNPAIQLGLHNPKIMLAFLSILENPTSANLWLNDVDTAPILGQVFKTYHSEKHIMVVNQQMELIKRQQGPS</sequence>
<feature type="domain" description="UBA" evidence="1">
    <location>
        <begin position="260"/>
        <end position="300"/>
    </location>
</feature>
<dbReference type="Pfam" id="PF23326">
    <property type="entry name" value="UBL_UBAC1"/>
    <property type="match status" value="1"/>
</dbReference>